<sequence length="34" mass="3503">MADQRCPPHHQACGARHPSAVAPAPQLAPGDCLV</sequence>
<accession>A0ABQ7FTN9</accession>
<dbReference type="EMBL" id="MU071943">
    <property type="protein sequence ID" value="KAF5825810.1"/>
    <property type="molecule type" value="Genomic_DNA"/>
</dbReference>
<feature type="region of interest" description="Disordered" evidence="1">
    <location>
        <begin position="1"/>
        <end position="34"/>
    </location>
</feature>
<dbReference type="Proteomes" id="UP000815325">
    <property type="component" value="Unassembled WGS sequence"/>
</dbReference>
<reference evidence="2" key="1">
    <citation type="submission" date="2017-08" db="EMBL/GenBank/DDBJ databases">
        <authorList>
            <person name="Polle J.E."/>
            <person name="Barry K."/>
            <person name="Cushman J."/>
            <person name="Schmutz J."/>
            <person name="Tran D."/>
            <person name="Hathwaick L.T."/>
            <person name="Yim W.C."/>
            <person name="Jenkins J."/>
            <person name="Mckie-Krisberg Z.M."/>
            <person name="Prochnik S."/>
            <person name="Lindquist E."/>
            <person name="Dockter R.B."/>
            <person name="Adam C."/>
            <person name="Molina H."/>
            <person name="Bunkerborg J."/>
            <person name="Jin E."/>
            <person name="Buchheim M."/>
            <person name="Magnuson J."/>
        </authorList>
    </citation>
    <scope>NUCLEOTIDE SEQUENCE</scope>
    <source>
        <strain evidence="2">CCAP 19/18</strain>
    </source>
</reference>
<gene>
    <name evidence="2" type="ORF">DUNSADRAFT_6814</name>
</gene>
<evidence type="ECO:0000256" key="1">
    <source>
        <dbReference type="SAM" id="MobiDB-lite"/>
    </source>
</evidence>
<evidence type="ECO:0000313" key="3">
    <source>
        <dbReference type="Proteomes" id="UP000815325"/>
    </source>
</evidence>
<protein>
    <submittedName>
        <fullName evidence="2">Uncharacterized protein</fullName>
    </submittedName>
</protein>
<organism evidence="2 3">
    <name type="scientific">Dunaliella salina</name>
    <name type="common">Green alga</name>
    <name type="synonym">Protococcus salinus</name>
    <dbReference type="NCBI Taxonomy" id="3046"/>
    <lineage>
        <taxon>Eukaryota</taxon>
        <taxon>Viridiplantae</taxon>
        <taxon>Chlorophyta</taxon>
        <taxon>core chlorophytes</taxon>
        <taxon>Chlorophyceae</taxon>
        <taxon>CS clade</taxon>
        <taxon>Chlamydomonadales</taxon>
        <taxon>Dunaliellaceae</taxon>
        <taxon>Dunaliella</taxon>
    </lineage>
</organism>
<name>A0ABQ7FTN9_DUNSA</name>
<proteinExistence type="predicted"/>
<keyword evidence="3" id="KW-1185">Reference proteome</keyword>
<comment type="caution">
    <text evidence="2">The sequence shown here is derived from an EMBL/GenBank/DDBJ whole genome shotgun (WGS) entry which is preliminary data.</text>
</comment>
<evidence type="ECO:0000313" key="2">
    <source>
        <dbReference type="EMBL" id="KAF5825810.1"/>
    </source>
</evidence>